<dbReference type="EMBL" id="BJND01000027">
    <property type="protein sequence ID" value="GEC06382.1"/>
    <property type="molecule type" value="Genomic_DNA"/>
</dbReference>
<keyword evidence="1" id="KW-0175">Coiled coil</keyword>
<feature type="coiled-coil region" evidence="1">
    <location>
        <begin position="18"/>
        <end position="45"/>
    </location>
</feature>
<proteinExistence type="predicted"/>
<dbReference type="Proteomes" id="UP000317881">
    <property type="component" value="Unassembled WGS sequence"/>
</dbReference>
<evidence type="ECO:0008006" key="5">
    <source>
        <dbReference type="Google" id="ProtNLM"/>
    </source>
</evidence>
<feature type="compositionally biased region" description="Basic and acidic residues" evidence="2">
    <location>
        <begin position="401"/>
        <end position="419"/>
    </location>
</feature>
<protein>
    <recommendedName>
        <fullName evidence="5">AG2 protein</fullName>
    </recommendedName>
</protein>
<evidence type="ECO:0000313" key="4">
    <source>
        <dbReference type="Proteomes" id="UP000317881"/>
    </source>
</evidence>
<dbReference type="RefSeq" id="WP_141311032.1">
    <property type="nucleotide sequence ID" value="NZ_BJND01000027.1"/>
</dbReference>
<evidence type="ECO:0000313" key="3">
    <source>
        <dbReference type="EMBL" id="GEC06382.1"/>
    </source>
</evidence>
<comment type="caution">
    <text evidence="3">The sequence shown here is derived from an EMBL/GenBank/DDBJ whole genome shotgun (WGS) entry which is preliminary data.</text>
</comment>
<evidence type="ECO:0000256" key="2">
    <source>
        <dbReference type="SAM" id="MobiDB-lite"/>
    </source>
</evidence>
<accession>A0A4Y3VH08</accession>
<evidence type="ECO:0000256" key="1">
    <source>
        <dbReference type="SAM" id="Coils"/>
    </source>
</evidence>
<keyword evidence="4" id="KW-1185">Reference proteome</keyword>
<dbReference type="AlphaFoldDB" id="A0A4Y3VH08"/>
<dbReference type="OrthoDB" id="3846417at2"/>
<reference evidence="3 4" key="1">
    <citation type="submission" date="2019-06" db="EMBL/GenBank/DDBJ databases">
        <title>Whole genome shotgun sequence of Streptomyces spinoverrucosus NBRC 14228.</title>
        <authorList>
            <person name="Hosoyama A."/>
            <person name="Uohara A."/>
            <person name="Ohji S."/>
            <person name="Ichikawa N."/>
        </authorList>
    </citation>
    <scope>NUCLEOTIDE SEQUENCE [LARGE SCALE GENOMIC DNA]</scope>
    <source>
        <strain evidence="3 4">NBRC 14228</strain>
    </source>
</reference>
<name>A0A4Y3VH08_9ACTN</name>
<feature type="region of interest" description="Disordered" evidence="2">
    <location>
        <begin position="395"/>
        <end position="420"/>
    </location>
</feature>
<organism evidence="3 4">
    <name type="scientific">Streptomyces spinoverrucosus</name>
    <dbReference type="NCBI Taxonomy" id="284043"/>
    <lineage>
        <taxon>Bacteria</taxon>
        <taxon>Bacillati</taxon>
        <taxon>Actinomycetota</taxon>
        <taxon>Actinomycetes</taxon>
        <taxon>Kitasatosporales</taxon>
        <taxon>Streptomycetaceae</taxon>
        <taxon>Streptomyces</taxon>
    </lineage>
</organism>
<gene>
    <name evidence="3" type="ORF">SSP24_40370</name>
</gene>
<sequence>MDLDTLRNANFKLLDDAVKDWSTLVKHLETLKKNAEDELHQAANKADWAGVNSQVTKEFIGKTAGEFSDAHTQATTIHKILDDTRNELKKYHQELVDAIEGGRKNNLTVIGYEGGFTVTTNVPPEGRAQQDKDNQAEITTLRDHLQRILDKATESDNSAKTVLQAIADQSKLGFSDASYKDRDSAAEAIKQADAMAKLARQDPKDLTPEEFDRLLKGLNTYGNDDLFAERFATTLGPQNTLEFWTGVSDPHRGNFELGRQRHEQFDDLQRVLGTTLANATQSDSVAMTEWKRTMVDIGDKPIYGNSGGPIGFQVMSNLMRTGDYDDQFLKDYGNKLMATERKLTGNGEHANLAWQHTGMDPWLNRIGEDSGSDPLTGYLKGLSNSPDAATDFFNQPFISRNDPDNPFERDRDGDGKEGKVSLSNFQYLFEERDWPEEADSKGDELDTGKNNLALALEAATTGHPAGELPTLDTPAHNAEQAKLFNAIVSSVADNPGRLTDHGYMSDSMGQIASEYLPDINRATTDVSRDSKSWEDIEKLYPLAGVDAALTHPDVTKFLFAVGQNDEGYAAVEVGQNAYMAKLMEHHLNPDLPADQRYSDTETTVKYFAERSGEVSGTLGLARQEAIGKPGSDEDKAYDHSIAQRKNLIAGGVGTVVGVGASLIATPWVGAAVGGTAGTVTSVVLERVFKDAEGHALQQKYDAMGDAWQASLSTNNEYVSTAALTTAEQYKLNGDDVDKWSREAARQGFINARAILDGQAPGSTTNPG</sequence>